<keyword evidence="3" id="KW-0106">Calcium</keyword>
<sequence>MRKDFMFMTKPISKVTACAMIYEKVVHCCIDMKQMEVGGYDSWGAIPDSQYLIPANQEYRWGVTIVPM</sequence>
<dbReference type="GO" id="GO:0030246">
    <property type="term" value="F:carbohydrate binding"/>
    <property type="evidence" value="ECO:0007669"/>
    <property type="project" value="InterPro"/>
</dbReference>
<evidence type="ECO:0000313" key="4">
    <source>
        <dbReference type="EMBL" id="RGX79860.1"/>
    </source>
</evidence>
<proteinExistence type="predicted"/>
<dbReference type="SUPFAM" id="SSF74650">
    <property type="entry name" value="Galactose mutarotase-like"/>
    <property type="match status" value="1"/>
</dbReference>
<organism evidence="4 5">
    <name type="scientific">Bacteroides stercorirosoris</name>
    <dbReference type="NCBI Taxonomy" id="871324"/>
    <lineage>
        <taxon>Bacteria</taxon>
        <taxon>Pseudomonadati</taxon>
        <taxon>Bacteroidota</taxon>
        <taxon>Bacteroidia</taxon>
        <taxon>Bacteroidales</taxon>
        <taxon>Bacteroidaceae</taxon>
        <taxon>Bacteroides</taxon>
    </lineage>
</organism>
<name>A0A413H874_9BACE</name>
<dbReference type="InterPro" id="IPR011013">
    <property type="entry name" value="Gal_mutarotase_sf_dom"/>
</dbReference>
<evidence type="ECO:0000256" key="1">
    <source>
        <dbReference type="ARBA" id="ARBA00001913"/>
    </source>
</evidence>
<dbReference type="AlphaFoldDB" id="A0A413H874"/>
<dbReference type="InterPro" id="IPR014718">
    <property type="entry name" value="GH-type_carb-bd"/>
</dbReference>
<evidence type="ECO:0000256" key="3">
    <source>
        <dbReference type="ARBA" id="ARBA00022837"/>
    </source>
</evidence>
<protein>
    <submittedName>
        <fullName evidence="4">Uncharacterized protein</fullName>
    </submittedName>
</protein>
<reference evidence="4 5" key="1">
    <citation type="submission" date="2018-08" db="EMBL/GenBank/DDBJ databases">
        <title>A genome reference for cultivated species of the human gut microbiota.</title>
        <authorList>
            <person name="Zou Y."/>
            <person name="Xue W."/>
            <person name="Luo G."/>
        </authorList>
    </citation>
    <scope>NUCLEOTIDE SEQUENCE [LARGE SCALE GENOMIC DNA]</scope>
    <source>
        <strain evidence="4 5">OF03-9BH</strain>
    </source>
</reference>
<dbReference type="GO" id="GO:0005975">
    <property type="term" value="P:carbohydrate metabolic process"/>
    <property type="evidence" value="ECO:0007669"/>
    <property type="project" value="InterPro"/>
</dbReference>
<evidence type="ECO:0000313" key="5">
    <source>
        <dbReference type="Proteomes" id="UP000286075"/>
    </source>
</evidence>
<dbReference type="EMBL" id="QSCF01000007">
    <property type="protein sequence ID" value="RGX79860.1"/>
    <property type="molecule type" value="Genomic_DNA"/>
</dbReference>
<gene>
    <name evidence="4" type="ORF">DXA68_06295</name>
</gene>
<comment type="caution">
    <text evidence="4">The sequence shown here is derived from an EMBL/GenBank/DDBJ whole genome shotgun (WGS) entry which is preliminary data.</text>
</comment>
<comment type="subunit">
    <text evidence="2">Monomer.</text>
</comment>
<comment type="cofactor">
    <cofactor evidence="1">
        <name>Ca(2+)</name>
        <dbReference type="ChEBI" id="CHEBI:29108"/>
    </cofactor>
</comment>
<dbReference type="OrthoDB" id="1007335at2"/>
<dbReference type="GO" id="GO:0004565">
    <property type="term" value="F:beta-galactosidase activity"/>
    <property type="evidence" value="ECO:0007669"/>
    <property type="project" value="InterPro"/>
</dbReference>
<evidence type="ECO:0000256" key="2">
    <source>
        <dbReference type="ARBA" id="ARBA00011245"/>
    </source>
</evidence>
<accession>A0A413H874</accession>
<dbReference type="GO" id="GO:0009341">
    <property type="term" value="C:beta-galactosidase complex"/>
    <property type="evidence" value="ECO:0007669"/>
    <property type="project" value="InterPro"/>
</dbReference>
<dbReference type="Gene3D" id="2.70.98.10">
    <property type="match status" value="1"/>
</dbReference>
<dbReference type="Proteomes" id="UP000286075">
    <property type="component" value="Unassembled WGS sequence"/>
</dbReference>